<feature type="chain" id="PRO_5002430233" evidence="2">
    <location>
        <begin position="26"/>
        <end position="272"/>
    </location>
</feature>
<dbReference type="SUPFAM" id="SSF53474">
    <property type="entry name" value="alpha/beta-Hydrolases"/>
    <property type="match status" value="1"/>
</dbReference>
<dbReference type="OrthoDB" id="9764953at2"/>
<name>A0A0E9N4G2_9BACT</name>
<dbReference type="PANTHER" id="PTHR43037">
    <property type="entry name" value="UNNAMED PRODUCT-RELATED"/>
    <property type="match status" value="1"/>
</dbReference>
<dbReference type="EMBL" id="BBWV01000003">
    <property type="protein sequence ID" value="GAO44551.1"/>
    <property type="molecule type" value="Genomic_DNA"/>
</dbReference>
<dbReference type="InterPro" id="IPR050955">
    <property type="entry name" value="Plant_Biomass_Hydrol_Est"/>
</dbReference>
<reference evidence="3 4" key="1">
    <citation type="submission" date="2015-04" db="EMBL/GenBank/DDBJ databases">
        <title>Whole genome shotgun sequence of Flavihumibacter petaseus NBRC 106054.</title>
        <authorList>
            <person name="Miyazawa S."/>
            <person name="Hosoyama A."/>
            <person name="Hashimoto M."/>
            <person name="Noguchi M."/>
            <person name="Tsuchikane K."/>
            <person name="Ohji S."/>
            <person name="Yamazoe A."/>
            <person name="Ichikawa N."/>
            <person name="Kimura A."/>
            <person name="Fujita N."/>
        </authorList>
    </citation>
    <scope>NUCLEOTIDE SEQUENCE [LARGE SCALE GENOMIC DNA]</scope>
    <source>
        <strain evidence="3 4">NBRC 106054</strain>
    </source>
</reference>
<evidence type="ECO:0000256" key="1">
    <source>
        <dbReference type="ARBA" id="ARBA00022729"/>
    </source>
</evidence>
<organism evidence="3 4">
    <name type="scientific">Flavihumibacter petaseus NBRC 106054</name>
    <dbReference type="NCBI Taxonomy" id="1220578"/>
    <lineage>
        <taxon>Bacteria</taxon>
        <taxon>Pseudomonadati</taxon>
        <taxon>Bacteroidota</taxon>
        <taxon>Chitinophagia</taxon>
        <taxon>Chitinophagales</taxon>
        <taxon>Chitinophagaceae</taxon>
        <taxon>Flavihumibacter</taxon>
    </lineage>
</organism>
<dbReference type="InterPro" id="IPR000801">
    <property type="entry name" value="Esterase-like"/>
</dbReference>
<keyword evidence="1 2" id="KW-0732">Signal</keyword>
<feature type="signal peptide" evidence="2">
    <location>
        <begin position="1"/>
        <end position="25"/>
    </location>
</feature>
<dbReference type="Pfam" id="PF00756">
    <property type="entry name" value="Esterase"/>
    <property type="match status" value="1"/>
</dbReference>
<keyword evidence="4" id="KW-1185">Reference proteome</keyword>
<dbReference type="Proteomes" id="UP000033121">
    <property type="component" value="Unassembled WGS sequence"/>
</dbReference>
<dbReference type="InterPro" id="IPR029058">
    <property type="entry name" value="AB_hydrolase_fold"/>
</dbReference>
<comment type="caution">
    <text evidence="3">The sequence shown here is derived from an EMBL/GenBank/DDBJ whole genome shotgun (WGS) entry which is preliminary data.</text>
</comment>
<dbReference type="PANTHER" id="PTHR43037:SF1">
    <property type="entry name" value="BLL1128 PROTEIN"/>
    <property type="match status" value="1"/>
</dbReference>
<proteinExistence type="predicted"/>
<dbReference type="Gene3D" id="3.40.50.1820">
    <property type="entry name" value="alpha/beta hydrolase"/>
    <property type="match status" value="1"/>
</dbReference>
<accession>A0A0E9N4G2</accession>
<evidence type="ECO:0000313" key="3">
    <source>
        <dbReference type="EMBL" id="GAO44551.1"/>
    </source>
</evidence>
<evidence type="ECO:0000313" key="4">
    <source>
        <dbReference type="Proteomes" id="UP000033121"/>
    </source>
</evidence>
<evidence type="ECO:0000256" key="2">
    <source>
        <dbReference type="SAM" id="SignalP"/>
    </source>
</evidence>
<dbReference type="STRING" id="1220578.FPE01S_03_05890"/>
<gene>
    <name evidence="3" type="ORF">FPE01S_03_05890</name>
</gene>
<dbReference type="RefSeq" id="WP_052955994.1">
    <property type="nucleotide sequence ID" value="NZ_BBWV01000003.1"/>
</dbReference>
<sequence length="272" mass="30515">MRQSLRPICLAMLLCCSVLPGLAQNANVVAASPDMSLFQKKLYISSAGDTLQYRILYPEGYEQGGKYPLFIFLHGSGERGSDNEKQLTHGGALFLADSNRKQFPAIVVFPQCPQNESWTNITVNRQADHNEFIFDYSQPMKRPLQRTLNLILALIATEKVNKKKVFLSGLSLGGMGTFELVYHAPAVFHAAAPICGGGDTASYNRQTAKVPFRIFHGADDQSVNVQYSRDMVKRLENLKAKKVSYIEYPGVKHDSWNNAFAEPDFLAWFWKQ</sequence>
<protein>
    <submittedName>
        <fullName evidence="3">Uncharacterized protein</fullName>
    </submittedName>
</protein>
<dbReference type="AlphaFoldDB" id="A0A0E9N4G2"/>